<gene>
    <name evidence="2" type="ORF">LSUB1_G006714</name>
</gene>
<dbReference type="AlphaFoldDB" id="A0A8H8RIE1"/>
<evidence type="ECO:0000313" key="2">
    <source>
        <dbReference type="EMBL" id="TVY34886.1"/>
    </source>
</evidence>
<keyword evidence="1" id="KW-0732">Signal</keyword>
<sequence>MRSITCAKVQILAAIDLVLSSATTTAMGLQRILIKTHHMTSRKKIGIITRATKRLDCSVLLKVGANPGIMLCEGQENHASEWETVVRVSSWICFQHAGQDELQDVLDPLVALVPKVIEEIPRGKANTNSQKLRYKDMRLLKRESISEPHLATLGVKEGDVKEMEEVKDFAKLLEKDPRLFHSWRVGMGYVKDDGE</sequence>
<dbReference type="EMBL" id="QGMJ01000588">
    <property type="protein sequence ID" value="TVY34886.1"/>
    <property type="molecule type" value="Genomic_DNA"/>
</dbReference>
<evidence type="ECO:0000313" key="3">
    <source>
        <dbReference type="Proteomes" id="UP000462212"/>
    </source>
</evidence>
<reference evidence="2 3" key="1">
    <citation type="submission" date="2018-05" db="EMBL/GenBank/DDBJ databases">
        <title>Genome sequencing and assembly of the regulated plant pathogen Lachnellula willkommii and related sister species for the development of diagnostic species identification markers.</title>
        <authorList>
            <person name="Giroux E."/>
            <person name="Bilodeau G."/>
        </authorList>
    </citation>
    <scope>NUCLEOTIDE SEQUENCE [LARGE SCALE GENOMIC DNA]</scope>
    <source>
        <strain evidence="2 3">CBS 197.66</strain>
    </source>
</reference>
<evidence type="ECO:0000256" key="1">
    <source>
        <dbReference type="SAM" id="SignalP"/>
    </source>
</evidence>
<organism evidence="2 3">
    <name type="scientific">Lachnellula subtilissima</name>
    <dbReference type="NCBI Taxonomy" id="602034"/>
    <lineage>
        <taxon>Eukaryota</taxon>
        <taxon>Fungi</taxon>
        <taxon>Dikarya</taxon>
        <taxon>Ascomycota</taxon>
        <taxon>Pezizomycotina</taxon>
        <taxon>Leotiomycetes</taxon>
        <taxon>Helotiales</taxon>
        <taxon>Lachnaceae</taxon>
        <taxon>Lachnellula</taxon>
    </lineage>
</organism>
<protein>
    <submittedName>
        <fullName evidence="2">Uncharacterized protein</fullName>
    </submittedName>
</protein>
<feature type="signal peptide" evidence="1">
    <location>
        <begin position="1"/>
        <end position="20"/>
    </location>
</feature>
<name>A0A8H8RIE1_9HELO</name>
<dbReference type="OrthoDB" id="432412at2759"/>
<keyword evidence="3" id="KW-1185">Reference proteome</keyword>
<accession>A0A8H8RIE1</accession>
<comment type="caution">
    <text evidence="2">The sequence shown here is derived from an EMBL/GenBank/DDBJ whole genome shotgun (WGS) entry which is preliminary data.</text>
</comment>
<feature type="chain" id="PRO_5034570425" evidence="1">
    <location>
        <begin position="21"/>
        <end position="195"/>
    </location>
</feature>
<proteinExistence type="predicted"/>
<dbReference type="Proteomes" id="UP000462212">
    <property type="component" value="Unassembled WGS sequence"/>
</dbReference>